<accession>A0A382WG66</accession>
<evidence type="ECO:0000313" key="1">
    <source>
        <dbReference type="EMBL" id="SVD57335.1"/>
    </source>
</evidence>
<evidence type="ECO:0008006" key="2">
    <source>
        <dbReference type="Google" id="ProtNLM"/>
    </source>
</evidence>
<organism evidence="1">
    <name type="scientific">marine metagenome</name>
    <dbReference type="NCBI Taxonomy" id="408172"/>
    <lineage>
        <taxon>unclassified sequences</taxon>
        <taxon>metagenomes</taxon>
        <taxon>ecological metagenomes</taxon>
    </lineage>
</organism>
<protein>
    <recommendedName>
        <fullName evidence="2">MAM domain-containing protein</fullName>
    </recommendedName>
</protein>
<name>A0A382WG66_9ZZZZ</name>
<dbReference type="AlphaFoldDB" id="A0A382WG66"/>
<dbReference type="EMBL" id="UINC01159316">
    <property type="protein sequence ID" value="SVD57335.1"/>
    <property type="molecule type" value="Genomic_DNA"/>
</dbReference>
<proteinExistence type="predicted"/>
<gene>
    <name evidence="1" type="ORF">METZ01_LOCUS410189</name>
</gene>
<reference evidence="1" key="1">
    <citation type="submission" date="2018-05" db="EMBL/GenBank/DDBJ databases">
        <authorList>
            <person name="Lanie J.A."/>
            <person name="Ng W.-L."/>
            <person name="Kazmierczak K.M."/>
            <person name="Andrzejewski T.M."/>
            <person name="Davidsen T.M."/>
            <person name="Wayne K.J."/>
            <person name="Tettelin H."/>
            <person name="Glass J.I."/>
            <person name="Rusch D."/>
            <person name="Podicherti R."/>
            <person name="Tsui H.-C.T."/>
            <person name="Winkler M.E."/>
        </authorList>
    </citation>
    <scope>NUCLEOTIDE SEQUENCE</scope>
</reference>
<feature type="non-terminal residue" evidence="1">
    <location>
        <position position="277"/>
    </location>
</feature>
<feature type="non-terminal residue" evidence="1">
    <location>
        <position position="1"/>
    </location>
</feature>
<sequence length="277" mass="30979">FLALAAGSKYIVDVSIGEGPFNTDNIYPLNISIFNQGLANSNGEVAIDISSSDNIIFELNEIVLDELDSRQLMDLGNITYFSINSNQGAVETIAVDVYDNDNYVYSQSFQIITGDTEIFINQEFESFNNQGWSVGDLNDNATDGFWELGIPNASFDENNDLVQSGIDHTEDGSYCYFTGNGENPYSPGQSDVDGGKTTLFSPIYNLSEYEGAIVSYWKWYTNNLGNNPGTDYWAVEVSNDGVNWVEIENTQSSNNYWKLEQFYLNDYIGLTNQVQFK</sequence>